<reference evidence="1 2" key="1">
    <citation type="submission" date="2024-06" db="EMBL/GenBank/DDBJ databases">
        <title>The draft genome of Grus japonensis, version 3.</title>
        <authorList>
            <person name="Nabeshima K."/>
            <person name="Suzuki S."/>
            <person name="Onuma M."/>
        </authorList>
    </citation>
    <scope>NUCLEOTIDE SEQUENCE [LARGE SCALE GENOMIC DNA]</scope>
    <source>
        <strain evidence="1 2">451A</strain>
    </source>
</reference>
<proteinExistence type="predicted"/>
<evidence type="ECO:0000313" key="1">
    <source>
        <dbReference type="EMBL" id="GAB0199651.1"/>
    </source>
</evidence>
<keyword evidence="2" id="KW-1185">Reference proteome</keyword>
<dbReference type="AlphaFoldDB" id="A0ABC9XQD6"/>
<dbReference type="EMBL" id="BAAFJT010000023">
    <property type="protein sequence ID" value="GAB0199651.1"/>
    <property type="molecule type" value="Genomic_DNA"/>
</dbReference>
<evidence type="ECO:0000313" key="2">
    <source>
        <dbReference type="Proteomes" id="UP001623348"/>
    </source>
</evidence>
<name>A0ABC9XQD6_GRUJA</name>
<accession>A0ABC9XQD6</accession>
<organism evidence="1 2">
    <name type="scientific">Grus japonensis</name>
    <name type="common">Japanese crane</name>
    <name type="synonym">Red-crowned crane</name>
    <dbReference type="NCBI Taxonomy" id="30415"/>
    <lineage>
        <taxon>Eukaryota</taxon>
        <taxon>Metazoa</taxon>
        <taxon>Chordata</taxon>
        <taxon>Craniata</taxon>
        <taxon>Vertebrata</taxon>
        <taxon>Euteleostomi</taxon>
        <taxon>Archelosauria</taxon>
        <taxon>Archosauria</taxon>
        <taxon>Dinosauria</taxon>
        <taxon>Saurischia</taxon>
        <taxon>Theropoda</taxon>
        <taxon>Coelurosauria</taxon>
        <taxon>Aves</taxon>
        <taxon>Neognathae</taxon>
        <taxon>Neoaves</taxon>
        <taxon>Gruiformes</taxon>
        <taxon>Gruidae</taxon>
        <taxon>Grus</taxon>
    </lineage>
</organism>
<comment type="caution">
    <text evidence="1">The sequence shown here is derived from an EMBL/GenBank/DDBJ whole genome shotgun (WGS) entry which is preliminary data.</text>
</comment>
<dbReference type="Proteomes" id="UP001623348">
    <property type="component" value="Unassembled WGS sequence"/>
</dbReference>
<gene>
    <name evidence="1" type="ORF">GRJ2_002430500</name>
</gene>
<sequence length="99" mass="11178">MGTEERWLNAFVQNWAAVAQLSQERIPSAAGDGWVQPNREDPTPYQVLSMENMKKFRALRCLETKTSDYEARGEGGIGPAEPAHSRNKVEDVGQIFWIN</sequence>
<protein>
    <submittedName>
        <fullName evidence="1">Uncharacterized protein</fullName>
    </submittedName>
</protein>